<evidence type="ECO:0000256" key="1">
    <source>
        <dbReference type="SAM" id="Phobius"/>
    </source>
</evidence>
<proteinExistence type="predicted"/>
<protein>
    <submittedName>
        <fullName evidence="2">Uncharacterized protein</fullName>
    </submittedName>
</protein>
<gene>
    <name evidence="2" type="ORF">ACFQL9_11150</name>
</gene>
<keyword evidence="3" id="KW-1185">Reference proteome</keyword>
<feature type="transmembrane region" description="Helical" evidence="1">
    <location>
        <begin position="66"/>
        <end position="89"/>
    </location>
</feature>
<comment type="caution">
    <text evidence="2">The sequence shown here is derived from an EMBL/GenBank/DDBJ whole genome shotgun (WGS) entry which is preliminary data.</text>
</comment>
<reference evidence="2 3" key="1">
    <citation type="journal article" date="2019" name="Int. J. Syst. Evol. Microbiol.">
        <title>The Global Catalogue of Microorganisms (GCM) 10K type strain sequencing project: providing services to taxonomists for standard genome sequencing and annotation.</title>
        <authorList>
            <consortium name="The Broad Institute Genomics Platform"/>
            <consortium name="The Broad Institute Genome Sequencing Center for Infectious Disease"/>
            <person name="Wu L."/>
            <person name="Ma J."/>
        </authorList>
    </citation>
    <scope>NUCLEOTIDE SEQUENCE [LARGE SCALE GENOMIC DNA]</scope>
    <source>
        <strain evidence="2 3">DT31</strain>
    </source>
</reference>
<organism evidence="2 3">
    <name type="scientific">Halobaculum lipolyticum</name>
    <dbReference type="NCBI Taxonomy" id="3032001"/>
    <lineage>
        <taxon>Archaea</taxon>
        <taxon>Methanobacteriati</taxon>
        <taxon>Methanobacteriota</taxon>
        <taxon>Stenosarchaea group</taxon>
        <taxon>Halobacteria</taxon>
        <taxon>Halobacteriales</taxon>
        <taxon>Haloferacaceae</taxon>
        <taxon>Halobaculum</taxon>
    </lineage>
</organism>
<feature type="transmembrane region" description="Helical" evidence="1">
    <location>
        <begin position="32"/>
        <end position="54"/>
    </location>
</feature>
<accession>A0ABD5WA62</accession>
<dbReference type="GeneID" id="81124874"/>
<dbReference type="Proteomes" id="UP001596461">
    <property type="component" value="Unassembled WGS sequence"/>
</dbReference>
<dbReference type="RefSeq" id="WP_284032967.1">
    <property type="nucleotide sequence ID" value="NZ_CP126154.1"/>
</dbReference>
<keyword evidence="1" id="KW-0472">Membrane</keyword>
<keyword evidence="1" id="KW-0812">Transmembrane</keyword>
<dbReference type="EMBL" id="JBHTAH010000008">
    <property type="protein sequence ID" value="MFC7070199.1"/>
    <property type="molecule type" value="Genomic_DNA"/>
</dbReference>
<keyword evidence="1" id="KW-1133">Transmembrane helix</keyword>
<evidence type="ECO:0000313" key="3">
    <source>
        <dbReference type="Proteomes" id="UP001596461"/>
    </source>
</evidence>
<sequence length="90" mass="9046">MNRRALSVGGLAVAGVSQVVLGVVEYTTGNGPGNWVFSVLAGAMLAFVFGRALVRGDDLNGLATRPLFVAVGVFSGVASTLVALAVVLAL</sequence>
<name>A0ABD5WA62_9EURY</name>
<dbReference type="AlphaFoldDB" id="A0ABD5WA62"/>
<evidence type="ECO:0000313" key="2">
    <source>
        <dbReference type="EMBL" id="MFC7070199.1"/>
    </source>
</evidence>